<dbReference type="Proteomes" id="UP000510927">
    <property type="component" value="Chromosome"/>
</dbReference>
<keyword evidence="5" id="KW-0238">DNA-binding</keyword>
<dbReference type="GO" id="GO:0000160">
    <property type="term" value="P:phosphorelay signal transduction system"/>
    <property type="evidence" value="ECO:0007669"/>
    <property type="project" value="UniProtKB-KW"/>
</dbReference>
<organism evidence="10 11">
    <name type="scientific">Escherichia fergusonii</name>
    <dbReference type="NCBI Taxonomy" id="564"/>
    <lineage>
        <taxon>Bacteria</taxon>
        <taxon>Pseudomonadati</taxon>
        <taxon>Pseudomonadota</taxon>
        <taxon>Gammaproteobacteria</taxon>
        <taxon>Enterobacterales</taxon>
        <taxon>Enterobacteriaceae</taxon>
        <taxon>Escherichia</taxon>
    </lineage>
</organism>
<accession>A0A8E4N5E7</accession>
<dbReference type="Gene3D" id="1.10.10.60">
    <property type="entry name" value="Homeodomain-like"/>
    <property type="match status" value="1"/>
</dbReference>
<keyword evidence="4" id="KW-0805">Transcription regulation</keyword>
<evidence type="ECO:0000313" key="10">
    <source>
        <dbReference type="EMBL" id="QLM99494.1"/>
    </source>
</evidence>
<dbReference type="GO" id="GO:0003677">
    <property type="term" value="F:DNA binding"/>
    <property type="evidence" value="ECO:0007669"/>
    <property type="project" value="UniProtKB-KW"/>
</dbReference>
<dbReference type="SUPFAM" id="SSF55781">
    <property type="entry name" value="GAF domain-like"/>
    <property type="match status" value="1"/>
</dbReference>
<dbReference type="InterPro" id="IPR009057">
    <property type="entry name" value="Homeodomain-like_sf"/>
</dbReference>
<evidence type="ECO:0000256" key="5">
    <source>
        <dbReference type="ARBA" id="ARBA00023125"/>
    </source>
</evidence>
<dbReference type="PROSITE" id="PS00675">
    <property type="entry name" value="SIGMA54_INTERACT_1"/>
    <property type="match status" value="1"/>
</dbReference>
<keyword evidence="6" id="KW-0010">Activator</keyword>
<evidence type="ECO:0000256" key="4">
    <source>
        <dbReference type="ARBA" id="ARBA00023015"/>
    </source>
</evidence>
<reference evidence="10 11" key="1">
    <citation type="submission" date="2020-06" db="EMBL/GenBank/DDBJ databases">
        <title>REHAB project genomes.</title>
        <authorList>
            <person name="Shaw L.P."/>
        </authorList>
    </citation>
    <scope>NUCLEOTIDE SEQUENCE [LARGE SCALE GENOMIC DNA]</scope>
    <source>
        <strain evidence="10 11">RHB28-C13</strain>
    </source>
</reference>
<dbReference type="PROSITE" id="PS00688">
    <property type="entry name" value="SIGMA54_INTERACT_3"/>
    <property type="match status" value="1"/>
</dbReference>
<keyword evidence="2" id="KW-0067">ATP-binding</keyword>
<dbReference type="Gene3D" id="3.40.50.300">
    <property type="entry name" value="P-loop containing nucleotide triphosphate hydrolases"/>
    <property type="match status" value="1"/>
</dbReference>
<evidence type="ECO:0000259" key="9">
    <source>
        <dbReference type="PROSITE" id="PS50045"/>
    </source>
</evidence>
<evidence type="ECO:0000256" key="3">
    <source>
        <dbReference type="ARBA" id="ARBA00023012"/>
    </source>
</evidence>
<keyword evidence="7" id="KW-0804">Transcription</keyword>
<evidence type="ECO:0000256" key="8">
    <source>
        <dbReference type="SAM" id="Coils"/>
    </source>
</evidence>
<evidence type="ECO:0000256" key="6">
    <source>
        <dbReference type="ARBA" id="ARBA00023159"/>
    </source>
</evidence>
<evidence type="ECO:0000313" key="11">
    <source>
        <dbReference type="Proteomes" id="UP000510927"/>
    </source>
</evidence>
<dbReference type="CDD" id="cd00009">
    <property type="entry name" value="AAA"/>
    <property type="match status" value="1"/>
</dbReference>
<dbReference type="InterPro" id="IPR003018">
    <property type="entry name" value="GAF"/>
</dbReference>
<dbReference type="PROSITE" id="PS50045">
    <property type="entry name" value="SIGMA54_INTERACT_4"/>
    <property type="match status" value="1"/>
</dbReference>
<dbReference type="PROSITE" id="PS00676">
    <property type="entry name" value="SIGMA54_INTERACT_2"/>
    <property type="match status" value="1"/>
</dbReference>
<dbReference type="Gene3D" id="1.10.8.60">
    <property type="match status" value="1"/>
</dbReference>
<dbReference type="RefSeq" id="WP_000159928.1">
    <property type="nucleotide sequence ID" value="NZ_AP027926.1"/>
</dbReference>
<proteinExistence type="predicted"/>
<dbReference type="InterPro" id="IPR025944">
    <property type="entry name" value="Sigma_54_int_dom_CS"/>
</dbReference>
<dbReference type="SUPFAM" id="SSF52540">
    <property type="entry name" value="P-loop containing nucleoside triphosphate hydrolases"/>
    <property type="match status" value="1"/>
</dbReference>
<keyword evidence="8" id="KW-0175">Coiled coil</keyword>
<keyword evidence="3" id="KW-0902">Two-component regulatory system</keyword>
<dbReference type="SMART" id="SM00382">
    <property type="entry name" value="AAA"/>
    <property type="match status" value="1"/>
</dbReference>
<dbReference type="AlphaFoldDB" id="A0A8E4N5E7"/>
<protein>
    <submittedName>
        <fullName evidence="10">Sigma-54-dependent Fis family transcriptional regulator</fullName>
    </submittedName>
</protein>
<feature type="coiled-coil region" evidence="8">
    <location>
        <begin position="317"/>
        <end position="344"/>
    </location>
</feature>
<dbReference type="Pfam" id="PF00158">
    <property type="entry name" value="Sigma54_activat"/>
    <property type="match status" value="1"/>
</dbReference>
<gene>
    <name evidence="10" type="ORF">HVY52_06635</name>
</gene>
<dbReference type="GO" id="GO:0006355">
    <property type="term" value="P:regulation of DNA-templated transcription"/>
    <property type="evidence" value="ECO:0007669"/>
    <property type="project" value="InterPro"/>
</dbReference>
<dbReference type="InterPro" id="IPR002078">
    <property type="entry name" value="Sigma_54_int"/>
</dbReference>
<dbReference type="InterPro" id="IPR027417">
    <property type="entry name" value="P-loop_NTPase"/>
</dbReference>
<evidence type="ECO:0000256" key="1">
    <source>
        <dbReference type="ARBA" id="ARBA00022741"/>
    </source>
</evidence>
<dbReference type="InterPro" id="IPR003593">
    <property type="entry name" value="AAA+_ATPase"/>
</dbReference>
<keyword evidence="1" id="KW-0547">Nucleotide-binding</keyword>
<dbReference type="PANTHER" id="PTHR32071">
    <property type="entry name" value="TRANSCRIPTIONAL REGULATORY PROTEIN"/>
    <property type="match status" value="1"/>
</dbReference>
<dbReference type="Gene3D" id="3.30.450.40">
    <property type="match status" value="1"/>
</dbReference>
<dbReference type="GO" id="GO:0005524">
    <property type="term" value="F:ATP binding"/>
    <property type="evidence" value="ECO:0007669"/>
    <property type="project" value="UniProtKB-KW"/>
</dbReference>
<dbReference type="Pfam" id="PF01590">
    <property type="entry name" value="GAF"/>
    <property type="match status" value="1"/>
</dbReference>
<dbReference type="InterPro" id="IPR029016">
    <property type="entry name" value="GAF-like_dom_sf"/>
</dbReference>
<dbReference type="InterPro" id="IPR025662">
    <property type="entry name" value="Sigma_54_int_dom_ATP-bd_1"/>
</dbReference>
<dbReference type="SUPFAM" id="SSF46689">
    <property type="entry name" value="Homeodomain-like"/>
    <property type="match status" value="1"/>
</dbReference>
<dbReference type="FunFam" id="1.10.8.60:FF:000014">
    <property type="entry name" value="DNA-binding transcriptional regulator NtrC"/>
    <property type="match status" value="1"/>
</dbReference>
<dbReference type="SMART" id="SM00065">
    <property type="entry name" value="GAF"/>
    <property type="match status" value="1"/>
</dbReference>
<dbReference type="InterPro" id="IPR058031">
    <property type="entry name" value="AAA_lid_NorR"/>
</dbReference>
<dbReference type="PANTHER" id="PTHR32071:SF123">
    <property type="entry name" value="DNA-BINDING TRANSCRIPTIONAL ACTIVATOR HYFR-RELATED"/>
    <property type="match status" value="1"/>
</dbReference>
<feature type="domain" description="Sigma-54 factor interaction" evidence="9">
    <location>
        <begin position="347"/>
        <end position="576"/>
    </location>
</feature>
<dbReference type="EMBL" id="CP055675">
    <property type="protein sequence ID" value="QLM99494.1"/>
    <property type="molecule type" value="Genomic_DNA"/>
</dbReference>
<evidence type="ECO:0000256" key="7">
    <source>
        <dbReference type="ARBA" id="ARBA00023163"/>
    </source>
</evidence>
<name>A0A8E4N5E7_ESCFE</name>
<dbReference type="InterPro" id="IPR025943">
    <property type="entry name" value="Sigma_54_int_dom_ATP-bd_2"/>
</dbReference>
<dbReference type="Pfam" id="PF25601">
    <property type="entry name" value="AAA_lid_14"/>
    <property type="match status" value="1"/>
</dbReference>
<evidence type="ECO:0000256" key="2">
    <source>
        <dbReference type="ARBA" id="ARBA00022840"/>
    </source>
</evidence>
<sequence length="670" mass="75401">MTKFDEAMLAPPEDNMMAETISGLLQRLTPQSGKESLLQAFMPLLPPFSAVQLIELHFPGSRVWYRCFEEGISETAAGGYQGTVVDCSLHAVLLSDMLMVEIRFIRTKGSKFSVQDSSLFNWLVRIMTPVLESLLGQAEQQATLHTLIKERDHHRVLVDITNAVLTHRDRDELIADVTREIHHFFGITSVGMVLHDNRPSAGFVLDITHFSPTPAERLQRPLTVESALMQRISGSNQHALLHQAEDPLLWQHDPLLQDLHSSGLSCALLLPLTFGRHTSGLLLLAHSSSCLFSDENCTLLQHIANRIAIAVDNADAWHNMNDLKEQLKQENNQLNEQLHCSQHVGDIIYQSQVMEELLQQVGIVAQSDSTVLLCGETGTGKEVIARTIHQLSLRHDKPLVKINCAAIPAALLESELFGHDKGAFTGAINTHRGRFEIADGGTLFLDEIGDLPLELQPKLLRVLQEKEIERLGGNRTIPVNVRVIAATNRDLWQMVEDRQFRSDLFYRLNVFPLELPPLRDRPEDIPLLAKYFTQKMARSMKRKIDAISTDTLRQLMSWEWPGNVRELENVIERAVLLTRGGSLNLHLHPRQTRLLPAMSENSFTQGQMAQMFNPATPENDEEERLRIIQVLRETNGIVAGPRGAATRLGMKRTTLLSRMQRLGIAVREVL</sequence>
<dbReference type="FunFam" id="3.40.50.300:FF:000006">
    <property type="entry name" value="DNA-binding transcriptional regulator NtrC"/>
    <property type="match status" value="1"/>
</dbReference>